<dbReference type="Proteomes" id="UP000016927">
    <property type="component" value="Unassembled WGS sequence"/>
</dbReference>
<name>R0M3C8_NOSB1</name>
<dbReference type="InterPro" id="IPR007264">
    <property type="entry name" value="H/ACA_rnp_Nop10"/>
</dbReference>
<dbReference type="GO" id="GO:0031118">
    <property type="term" value="P:rRNA pseudouridine synthesis"/>
    <property type="evidence" value="ECO:0007669"/>
    <property type="project" value="TreeGrafter"/>
</dbReference>
<keyword evidence="4" id="KW-0698">rRNA processing</keyword>
<keyword evidence="5 9" id="KW-0687">Ribonucleoprotein</keyword>
<evidence type="ECO:0000313" key="9">
    <source>
        <dbReference type="EMBL" id="EOB12519.1"/>
    </source>
</evidence>
<comment type="similarity">
    <text evidence="1">Belongs to the NOP10 family.</text>
</comment>
<dbReference type="STRING" id="578461.R0M3C8"/>
<keyword evidence="3" id="KW-0690">Ribosome biogenesis</keyword>
<dbReference type="InterPro" id="IPR036756">
    <property type="entry name" value="H/ACA_rnp_Nop10_sf"/>
</dbReference>
<evidence type="ECO:0000313" key="10">
    <source>
        <dbReference type="Proteomes" id="UP000016927"/>
    </source>
</evidence>
<evidence type="ECO:0000256" key="4">
    <source>
        <dbReference type="ARBA" id="ARBA00022552"/>
    </source>
</evidence>
<dbReference type="GO" id="GO:0031429">
    <property type="term" value="C:box H/ACA snoRNP complex"/>
    <property type="evidence" value="ECO:0007669"/>
    <property type="project" value="TreeGrafter"/>
</dbReference>
<evidence type="ECO:0000256" key="8">
    <source>
        <dbReference type="ARBA" id="ARBA00032266"/>
    </source>
</evidence>
<dbReference type="GO" id="GO:0030515">
    <property type="term" value="F:snoRNA binding"/>
    <property type="evidence" value="ECO:0007669"/>
    <property type="project" value="InterPro"/>
</dbReference>
<organism evidence="9 10">
    <name type="scientific">Nosema bombycis (strain CQ1 / CVCC 102059)</name>
    <name type="common">Microsporidian parasite</name>
    <name type="synonym">Pebrine of silkworm</name>
    <dbReference type="NCBI Taxonomy" id="578461"/>
    <lineage>
        <taxon>Eukaryota</taxon>
        <taxon>Fungi</taxon>
        <taxon>Fungi incertae sedis</taxon>
        <taxon>Microsporidia</taxon>
        <taxon>Nosematidae</taxon>
        <taxon>Nosema</taxon>
    </lineage>
</organism>
<dbReference type="HOGENOM" id="CLU_184680_3_0_1"/>
<evidence type="ECO:0000256" key="5">
    <source>
        <dbReference type="ARBA" id="ARBA00023274"/>
    </source>
</evidence>
<protein>
    <recommendedName>
        <fullName evidence="2">H/ACA ribonucleoprotein complex subunit NOP10</fullName>
    </recommendedName>
    <alternativeName>
        <fullName evidence="6">Nucleolar protein 10</fullName>
    </alternativeName>
    <alternativeName>
        <fullName evidence="7">Nucleolar protein family A member 3</fullName>
    </alternativeName>
    <alternativeName>
        <fullName evidence="8">snoRNP protein NOP10</fullName>
    </alternativeName>
</protein>
<evidence type="ECO:0000256" key="6">
    <source>
        <dbReference type="ARBA" id="ARBA00030185"/>
    </source>
</evidence>
<dbReference type="VEuPathDB" id="MicrosporidiaDB:NBO_419g0006"/>
<dbReference type="AlphaFoldDB" id="R0M3C8"/>
<evidence type="ECO:0000256" key="3">
    <source>
        <dbReference type="ARBA" id="ARBA00022517"/>
    </source>
</evidence>
<dbReference type="Pfam" id="PF04135">
    <property type="entry name" value="Nop10p"/>
    <property type="match status" value="1"/>
</dbReference>
<dbReference type="EMBL" id="KB909327">
    <property type="protein sequence ID" value="EOB12519.1"/>
    <property type="molecule type" value="Genomic_DNA"/>
</dbReference>
<dbReference type="GO" id="GO:0031120">
    <property type="term" value="P:snRNA pseudouridine synthesis"/>
    <property type="evidence" value="ECO:0007669"/>
    <property type="project" value="TreeGrafter"/>
</dbReference>
<dbReference type="OrthoDB" id="13807at2759"/>
<dbReference type="GO" id="GO:1904874">
    <property type="term" value="P:positive regulation of telomerase RNA localization to Cajal body"/>
    <property type="evidence" value="ECO:0007669"/>
    <property type="project" value="TreeGrafter"/>
</dbReference>
<dbReference type="OMA" id="MLYHRIE"/>
<keyword evidence="10" id="KW-1185">Reference proteome</keyword>
<dbReference type="SUPFAM" id="SSF144210">
    <property type="entry name" value="Nop10-like SnoRNP"/>
    <property type="match status" value="1"/>
</dbReference>
<proteinExistence type="inferred from homology"/>
<accession>R0M3C8</accession>
<dbReference type="GO" id="GO:0070034">
    <property type="term" value="F:telomerase RNA binding"/>
    <property type="evidence" value="ECO:0007669"/>
    <property type="project" value="TreeGrafter"/>
</dbReference>
<gene>
    <name evidence="9" type="primary">NOP10</name>
    <name evidence="9" type="ORF">NBO_419g0006</name>
</gene>
<evidence type="ECO:0000256" key="7">
    <source>
        <dbReference type="ARBA" id="ARBA00031779"/>
    </source>
</evidence>
<evidence type="ECO:0000256" key="2">
    <source>
        <dbReference type="ARBA" id="ARBA00021838"/>
    </source>
</evidence>
<dbReference type="Gene3D" id="2.20.28.40">
    <property type="entry name" value="H/ACA ribonucleoprotein complex, subunit Nop10"/>
    <property type="match status" value="1"/>
</dbReference>
<dbReference type="PANTHER" id="PTHR13305:SF0">
    <property type="entry name" value="H_ACA RIBONUCLEOPROTEIN COMPLEX SUBUNIT 3"/>
    <property type="match status" value="1"/>
</dbReference>
<evidence type="ECO:0000256" key="1">
    <source>
        <dbReference type="ARBA" id="ARBA00009462"/>
    </source>
</evidence>
<dbReference type="PANTHER" id="PTHR13305">
    <property type="entry name" value="RIBOSOME BIOGENESIS PROTEIN NOP10"/>
    <property type="match status" value="1"/>
</dbReference>
<reference evidence="9 10" key="1">
    <citation type="journal article" date="2013" name="BMC Genomics">
        <title>Comparative genomics of parasitic silkworm microsporidia reveal an association between genome expansion and host adaptation.</title>
        <authorList>
            <person name="Pan G."/>
            <person name="Xu J."/>
            <person name="Li T."/>
            <person name="Xia Q."/>
            <person name="Liu S.L."/>
            <person name="Zhang G."/>
            <person name="Li S."/>
            <person name="Li C."/>
            <person name="Liu H."/>
            <person name="Yang L."/>
            <person name="Liu T."/>
            <person name="Zhang X."/>
            <person name="Wu Z."/>
            <person name="Fan W."/>
            <person name="Dang X."/>
            <person name="Xiang H."/>
            <person name="Tao M."/>
            <person name="Li Y."/>
            <person name="Hu J."/>
            <person name="Li Z."/>
            <person name="Lin L."/>
            <person name="Luo J."/>
            <person name="Geng L."/>
            <person name="Wang L."/>
            <person name="Long M."/>
            <person name="Wan Y."/>
            <person name="He N."/>
            <person name="Zhang Z."/>
            <person name="Lu C."/>
            <person name="Keeling P.J."/>
            <person name="Wang J."/>
            <person name="Xiang Z."/>
            <person name="Zhou Z."/>
        </authorList>
    </citation>
    <scope>NUCLEOTIDE SEQUENCE [LARGE SCALE GENOMIC DNA]</scope>
    <source>
        <strain evidence="10">CQ1 / CVCC 102059</strain>
    </source>
</reference>
<sequence length="51" mass="6234">MFYKIIDNLKIYTLEEEGTESAHPAKFSPEDKFSKQRIEIKRRFKIRPFEK</sequence>